<protein>
    <submittedName>
        <fullName evidence="1">Uncharacterized protein</fullName>
    </submittedName>
</protein>
<evidence type="ECO:0000313" key="2">
    <source>
        <dbReference type="Proteomes" id="UP001465755"/>
    </source>
</evidence>
<gene>
    <name evidence="1" type="ORF">WJX73_006277</name>
</gene>
<name>A0AAW1PLW2_9CHLO</name>
<evidence type="ECO:0000313" key="1">
    <source>
        <dbReference type="EMBL" id="KAK9810775.1"/>
    </source>
</evidence>
<reference evidence="1 2" key="1">
    <citation type="journal article" date="2024" name="Nat. Commun.">
        <title>Phylogenomics reveals the evolutionary origins of lichenization in chlorophyte algae.</title>
        <authorList>
            <person name="Puginier C."/>
            <person name="Libourel C."/>
            <person name="Otte J."/>
            <person name="Skaloud P."/>
            <person name="Haon M."/>
            <person name="Grisel S."/>
            <person name="Petersen M."/>
            <person name="Berrin J.G."/>
            <person name="Delaux P.M."/>
            <person name="Dal Grande F."/>
            <person name="Keller J."/>
        </authorList>
    </citation>
    <scope>NUCLEOTIDE SEQUENCE [LARGE SCALE GENOMIC DNA]</scope>
    <source>
        <strain evidence="1 2">SAG 2036</strain>
    </source>
</reference>
<sequence>MPRIKQHRRLRTEHARRRSLTPDEVMPVLREKHRQSVATGFLSTIQRPLLLSSLPVFREALIQALQLPEVMALAKLNPFDRARFRDFTYSLSGSPVREMLTRMSRQRRNLRTKRPDDMMMFDTLESGSRVGKTRAMVQMGLEVDAANDPQHPRHGDLAPGKFLIIDFHGAGDAYDPDADAAYTAEQILGMRLAARYLFR</sequence>
<accession>A0AAW1PLW2</accession>
<comment type="caution">
    <text evidence="1">The sequence shown here is derived from an EMBL/GenBank/DDBJ whole genome shotgun (WGS) entry which is preliminary data.</text>
</comment>
<dbReference type="EMBL" id="JALJOQ010000014">
    <property type="protein sequence ID" value="KAK9810775.1"/>
    <property type="molecule type" value="Genomic_DNA"/>
</dbReference>
<proteinExistence type="predicted"/>
<organism evidence="1 2">
    <name type="scientific">Symbiochloris irregularis</name>
    <dbReference type="NCBI Taxonomy" id="706552"/>
    <lineage>
        <taxon>Eukaryota</taxon>
        <taxon>Viridiplantae</taxon>
        <taxon>Chlorophyta</taxon>
        <taxon>core chlorophytes</taxon>
        <taxon>Trebouxiophyceae</taxon>
        <taxon>Trebouxiales</taxon>
        <taxon>Trebouxiaceae</taxon>
        <taxon>Symbiochloris</taxon>
    </lineage>
</organism>
<dbReference type="AlphaFoldDB" id="A0AAW1PLW2"/>
<keyword evidence="2" id="KW-1185">Reference proteome</keyword>
<dbReference type="Proteomes" id="UP001465755">
    <property type="component" value="Unassembled WGS sequence"/>
</dbReference>